<evidence type="ECO:0000313" key="3">
    <source>
        <dbReference type="Proteomes" id="UP000632222"/>
    </source>
</evidence>
<feature type="domain" description="HD-GYP" evidence="1">
    <location>
        <begin position="169"/>
        <end position="365"/>
    </location>
</feature>
<dbReference type="PANTHER" id="PTHR45228">
    <property type="entry name" value="CYCLIC DI-GMP PHOSPHODIESTERASE TM_0186-RELATED"/>
    <property type="match status" value="1"/>
</dbReference>
<dbReference type="Proteomes" id="UP000632222">
    <property type="component" value="Unassembled WGS sequence"/>
</dbReference>
<evidence type="ECO:0000259" key="1">
    <source>
        <dbReference type="PROSITE" id="PS51832"/>
    </source>
</evidence>
<dbReference type="SMART" id="SM00471">
    <property type="entry name" value="HDc"/>
    <property type="match status" value="1"/>
</dbReference>
<organism evidence="2 3">
    <name type="scientific">Deinococcus roseus</name>
    <dbReference type="NCBI Taxonomy" id="392414"/>
    <lineage>
        <taxon>Bacteria</taxon>
        <taxon>Thermotogati</taxon>
        <taxon>Deinococcota</taxon>
        <taxon>Deinococci</taxon>
        <taxon>Deinococcales</taxon>
        <taxon>Deinococcaceae</taxon>
        <taxon>Deinococcus</taxon>
    </lineage>
</organism>
<dbReference type="NCBIfam" id="TIGR00277">
    <property type="entry name" value="HDIG"/>
    <property type="match status" value="1"/>
</dbReference>
<keyword evidence="3" id="KW-1185">Reference proteome</keyword>
<dbReference type="InterPro" id="IPR029016">
    <property type="entry name" value="GAF-like_dom_sf"/>
</dbReference>
<dbReference type="SUPFAM" id="SSF55781">
    <property type="entry name" value="GAF domain-like"/>
    <property type="match status" value="1"/>
</dbReference>
<dbReference type="Gene3D" id="1.10.3210.10">
    <property type="entry name" value="Hypothetical protein af1432"/>
    <property type="match status" value="1"/>
</dbReference>
<comment type="caution">
    <text evidence="2">The sequence shown here is derived from an EMBL/GenBank/DDBJ whole genome shotgun (WGS) entry which is preliminary data.</text>
</comment>
<dbReference type="Gene3D" id="3.30.450.40">
    <property type="match status" value="1"/>
</dbReference>
<accession>A0ABQ2CX94</accession>
<dbReference type="InterPro" id="IPR037522">
    <property type="entry name" value="HD_GYP_dom"/>
</dbReference>
<dbReference type="PANTHER" id="PTHR45228:SF8">
    <property type="entry name" value="TWO-COMPONENT RESPONSE REGULATOR-RELATED"/>
    <property type="match status" value="1"/>
</dbReference>
<proteinExistence type="predicted"/>
<reference evidence="3" key="1">
    <citation type="journal article" date="2019" name="Int. J. Syst. Evol. Microbiol.">
        <title>The Global Catalogue of Microorganisms (GCM) 10K type strain sequencing project: providing services to taxonomists for standard genome sequencing and annotation.</title>
        <authorList>
            <consortium name="The Broad Institute Genomics Platform"/>
            <consortium name="The Broad Institute Genome Sequencing Center for Infectious Disease"/>
            <person name="Wu L."/>
            <person name="Ma J."/>
        </authorList>
    </citation>
    <scope>NUCLEOTIDE SEQUENCE [LARGE SCALE GENOMIC DNA]</scope>
    <source>
        <strain evidence="3">JCM 14370</strain>
    </source>
</reference>
<gene>
    <name evidence="2" type="ORF">GCM10008938_15030</name>
</gene>
<evidence type="ECO:0000313" key="2">
    <source>
        <dbReference type="EMBL" id="GGJ30030.1"/>
    </source>
</evidence>
<dbReference type="PROSITE" id="PS51832">
    <property type="entry name" value="HD_GYP"/>
    <property type="match status" value="1"/>
</dbReference>
<dbReference type="Pfam" id="PF13487">
    <property type="entry name" value="HD_5"/>
    <property type="match status" value="1"/>
</dbReference>
<dbReference type="EMBL" id="BMOD01000004">
    <property type="protein sequence ID" value="GGJ30030.1"/>
    <property type="molecule type" value="Genomic_DNA"/>
</dbReference>
<dbReference type="InterPro" id="IPR006675">
    <property type="entry name" value="HDIG_dom"/>
</dbReference>
<dbReference type="CDD" id="cd00077">
    <property type="entry name" value="HDc"/>
    <property type="match status" value="1"/>
</dbReference>
<dbReference type="SUPFAM" id="SSF109604">
    <property type="entry name" value="HD-domain/PDEase-like"/>
    <property type="match status" value="1"/>
</dbReference>
<sequence length="372" mass="41066">MLPAESALALELTRTALKAISIPDAVQPALQRLLEHTAAVGAAYFQLKDDQMYHARTAAGELPEGEAMQAILMHGLPSNLPLLQALQEATQPLFFPVTAEDPVATGFPQLGVQSLAAAPVRDAQGQLQGAFLMHTFQEHRWTVQEKQLFVAVSAMMSLVTVRFIVEEKLLDTREAALRALGLALEFKDGETRGHTERVTHMAVKLGTLFQLEAQDLEALRWGAYLHDVGKLGTPDHVLLKKGQLTAEEWATMQNHVLEGGRFADALGFLPQSSRQVVLAHHEKWNGTGYPVGLKGEDIPRFARIFAVCDVYDALISERPYKRAWSHQEAMQEIRFQSGKHFDPQVVDALGQLMALTAEDVTTMAPQMHQGLN</sequence>
<dbReference type="InterPro" id="IPR052020">
    <property type="entry name" value="Cyclic_di-GMP/3'3'-cGAMP_PDE"/>
</dbReference>
<name>A0ABQ2CX94_9DEIO</name>
<dbReference type="InterPro" id="IPR003607">
    <property type="entry name" value="HD/PDEase_dom"/>
</dbReference>
<protein>
    <submittedName>
        <fullName evidence="2">Phosphohydrolase</fullName>
    </submittedName>
</protein>